<proteinExistence type="predicted"/>
<gene>
    <name evidence="2" type="ORF">F8154_08880</name>
</gene>
<accession>A0A6I0EY91</accession>
<dbReference type="SMART" id="SM00530">
    <property type="entry name" value="HTH_XRE"/>
    <property type="match status" value="1"/>
</dbReference>
<organism evidence="2 3">
    <name type="scientific">Alkaliphilus pronyensis</name>
    <dbReference type="NCBI Taxonomy" id="1482732"/>
    <lineage>
        <taxon>Bacteria</taxon>
        <taxon>Bacillati</taxon>
        <taxon>Bacillota</taxon>
        <taxon>Clostridia</taxon>
        <taxon>Peptostreptococcales</taxon>
        <taxon>Natronincolaceae</taxon>
        <taxon>Alkaliphilus</taxon>
    </lineage>
</organism>
<dbReference type="SUPFAM" id="SSF47413">
    <property type="entry name" value="lambda repressor-like DNA-binding domains"/>
    <property type="match status" value="1"/>
</dbReference>
<evidence type="ECO:0000313" key="2">
    <source>
        <dbReference type="EMBL" id="KAB3534410.1"/>
    </source>
</evidence>
<reference evidence="2 3" key="1">
    <citation type="submission" date="2019-10" db="EMBL/GenBank/DDBJ databases">
        <title>Alkaliphilus serpentinus sp. nov. and Alkaliphilus pronyensis sp. nov., two novel anaerobic alkaliphilic species isolated from the serpentinized-hosted hydrothermal field of the Prony Bay (New Caledonia).</title>
        <authorList>
            <person name="Postec A."/>
        </authorList>
    </citation>
    <scope>NUCLEOTIDE SEQUENCE [LARGE SCALE GENOMIC DNA]</scope>
    <source>
        <strain evidence="2 3">LacV</strain>
    </source>
</reference>
<dbReference type="InterPro" id="IPR001387">
    <property type="entry name" value="Cro/C1-type_HTH"/>
</dbReference>
<dbReference type="GO" id="GO:0003677">
    <property type="term" value="F:DNA binding"/>
    <property type="evidence" value="ECO:0007669"/>
    <property type="project" value="InterPro"/>
</dbReference>
<keyword evidence="3" id="KW-1185">Reference proteome</keyword>
<dbReference type="RefSeq" id="WP_151861262.1">
    <property type="nucleotide sequence ID" value="NZ_WBZC01000028.1"/>
</dbReference>
<evidence type="ECO:0000313" key="3">
    <source>
        <dbReference type="Proteomes" id="UP000432715"/>
    </source>
</evidence>
<name>A0A6I0EY91_9FIRM</name>
<dbReference type="Pfam" id="PF01381">
    <property type="entry name" value="HTH_3"/>
    <property type="match status" value="1"/>
</dbReference>
<feature type="domain" description="HTH cro/C1-type" evidence="1">
    <location>
        <begin position="16"/>
        <end position="70"/>
    </location>
</feature>
<dbReference type="Proteomes" id="UP000432715">
    <property type="component" value="Unassembled WGS sequence"/>
</dbReference>
<dbReference type="InterPro" id="IPR010982">
    <property type="entry name" value="Lambda_DNA-bd_dom_sf"/>
</dbReference>
<dbReference type="CDD" id="cd00093">
    <property type="entry name" value="HTH_XRE"/>
    <property type="match status" value="1"/>
</dbReference>
<sequence>MGRPKLDVNPNIGKRLKLIRKNLKMTQLDFAERYNVSEQTIRNWENGRNTVPDAVLDDLSANLAIDMQFLKCKTDDPKYIESMKKFDSGIDTEQLTKDVAIHETFLKYLDLLEIDVSSCSPKEINQIEKETREFINFQISKLK</sequence>
<dbReference type="EMBL" id="WBZC01000028">
    <property type="protein sequence ID" value="KAB3534410.1"/>
    <property type="molecule type" value="Genomic_DNA"/>
</dbReference>
<dbReference type="Gene3D" id="1.10.260.40">
    <property type="entry name" value="lambda repressor-like DNA-binding domains"/>
    <property type="match status" value="1"/>
</dbReference>
<dbReference type="PROSITE" id="PS50943">
    <property type="entry name" value="HTH_CROC1"/>
    <property type="match status" value="1"/>
</dbReference>
<evidence type="ECO:0000259" key="1">
    <source>
        <dbReference type="PROSITE" id="PS50943"/>
    </source>
</evidence>
<dbReference type="OrthoDB" id="9801008at2"/>
<comment type="caution">
    <text evidence="2">The sequence shown here is derived from an EMBL/GenBank/DDBJ whole genome shotgun (WGS) entry which is preliminary data.</text>
</comment>
<dbReference type="AlphaFoldDB" id="A0A6I0EY91"/>
<protein>
    <submittedName>
        <fullName evidence="2">Helix-turn-helix transcriptional regulator</fullName>
    </submittedName>
</protein>